<comment type="caution">
    <text evidence="1">The sequence shown here is derived from an EMBL/GenBank/DDBJ whole genome shotgun (WGS) entry which is preliminary data.</text>
</comment>
<evidence type="ECO:0000313" key="1">
    <source>
        <dbReference type="EMBL" id="MDX8046611.1"/>
    </source>
</evidence>
<organism evidence="1 2">
    <name type="scientific">Gracilibacillus pellucidus</name>
    <dbReference type="NCBI Taxonomy" id="3095368"/>
    <lineage>
        <taxon>Bacteria</taxon>
        <taxon>Bacillati</taxon>
        <taxon>Bacillota</taxon>
        <taxon>Bacilli</taxon>
        <taxon>Bacillales</taxon>
        <taxon>Bacillaceae</taxon>
        <taxon>Gracilibacillus</taxon>
    </lineage>
</organism>
<dbReference type="Proteomes" id="UP001277972">
    <property type="component" value="Unassembled WGS sequence"/>
</dbReference>
<proteinExistence type="predicted"/>
<gene>
    <name evidence="1" type="ORF">SH601_11520</name>
</gene>
<dbReference type="EMBL" id="JAWZSR010000006">
    <property type="protein sequence ID" value="MDX8046611.1"/>
    <property type="molecule type" value="Genomic_DNA"/>
</dbReference>
<keyword evidence="2" id="KW-1185">Reference proteome</keyword>
<reference evidence="1" key="1">
    <citation type="submission" date="2023-11" db="EMBL/GenBank/DDBJ databases">
        <title>Gracilibacillus pellucida a moderately halophilic bacterium isolated from saline soil in Xinjiang province.</title>
        <authorList>
            <person name="Zhang Z."/>
            <person name="Tan F."/>
            <person name="Wang Y."/>
            <person name="Xia M."/>
        </authorList>
    </citation>
    <scope>NUCLEOTIDE SEQUENCE</scope>
    <source>
        <strain evidence="1">S3-1-1</strain>
    </source>
</reference>
<evidence type="ECO:0000313" key="2">
    <source>
        <dbReference type="Proteomes" id="UP001277972"/>
    </source>
</evidence>
<accession>A0ACC6M6K5</accession>
<protein>
    <submittedName>
        <fullName evidence="1">Uncharacterized protein</fullName>
    </submittedName>
</protein>
<sequence length="195" mass="22776">MKEQNDLSQKLKDWQEEQKSYIEEIKELVQQLTMPEKIQIICYFTYSLQLNHEINLDNYVIGSFHVQNVGTKPLTNPHIGLTISSNTEFQFSGKYLYPNAKQTLRPSNAWERINDRSDKKEFWLKPIQQDRVNPGETLVFSNFQIKWTPTSTYSGIVRGFTYGNELPNGLHAVNQISVNGSIKDRQQEDDHHEKK</sequence>
<name>A0ACC6M6K5_9BACI</name>